<organism evidence="4 5">
    <name type="scientific">Terrabacter terrigena</name>
    <dbReference type="NCBI Taxonomy" id="574718"/>
    <lineage>
        <taxon>Bacteria</taxon>
        <taxon>Bacillati</taxon>
        <taxon>Actinomycetota</taxon>
        <taxon>Actinomycetes</taxon>
        <taxon>Micrococcales</taxon>
        <taxon>Intrasporangiaceae</taxon>
        <taxon>Terrabacter</taxon>
    </lineage>
</organism>
<dbReference type="Pfam" id="PF13529">
    <property type="entry name" value="Peptidase_C39_2"/>
    <property type="match status" value="1"/>
</dbReference>
<keyword evidence="2" id="KW-0732">Signal</keyword>
<evidence type="ECO:0000313" key="5">
    <source>
        <dbReference type="Proteomes" id="UP001597046"/>
    </source>
</evidence>
<feature type="region of interest" description="Disordered" evidence="1">
    <location>
        <begin position="26"/>
        <end position="59"/>
    </location>
</feature>
<evidence type="ECO:0000256" key="2">
    <source>
        <dbReference type="SAM" id="SignalP"/>
    </source>
</evidence>
<reference evidence="5" key="1">
    <citation type="journal article" date="2019" name="Int. J. Syst. Evol. Microbiol.">
        <title>The Global Catalogue of Microorganisms (GCM) 10K type strain sequencing project: providing services to taxonomists for standard genome sequencing and annotation.</title>
        <authorList>
            <consortium name="The Broad Institute Genomics Platform"/>
            <consortium name="The Broad Institute Genome Sequencing Center for Infectious Disease"/>
            <person name="Wu L."/>
            <person name="Ma J."/>
        </authorList>
    </citation>
    <scope>NUCLEOTIDE SEQUENCE [LARGE SCALE GENOMIC DNA]</scope>
    <source>
        <strain evidence="5">CCUG 57508</strain>
    </source>
</reference>
<dbReference type="Proteomes" id="UP001597046">
    <property type="component" value="Unassembled WGS sequence"/>
</dbReference>
<gene>
    <name evidence="4" type="ORF">ACFQ2V_15275</name>
</gene>
<dbReference type="RefSeq" id="WP_386053700.1">
    <property type="nucleotide sequence ID" value="NZ_JBHTKH010000010.1"/>
</dbReference>
<feature type="domain" description="Peptidase C39-like" evidence="3">
    <location>
        <begin position="69"/>
        <end position="206"/>
    </location>
</feature>
<dbReference type="InterPro" id="IPR038765">
    <property type="entry name" value="Papain-like_cys_pep_sf"/>
</dbReference>
<dbReference type="InterPro" id="IPR039564">
    <property type="entry name" value="Peptidase_C39-like"/>
</dbReference>
<feature type="compositionally biased region" description="Low complexity" evidence="1">
    <location>
        <begin position="50"/>
        <end position="59"/>
    </location>
</feature>
<feature type="chain" id="PRO_5046361342" evidence="2">
    <location>
        <begin position="27"/>
        <end position="233"/>
    </location>
</feature>
<keyword evidence="5" id="KW-1185">Reference proteome</keyword>
<evidence type="ECO:0000313" key="4">
    <source>
        <dbReference type="EMBL" id="MFD1055673.1"/>
    </source>
</evidence>
<dbReference type="EMBL" id="JBHTKH010000010">
    <property type="protein sequence ID" value="MFD1055673.1"/>
    <property type="molecule type" value="Genomic_DNA"/>
</dbReference>
<comment type="caution">
    <text evidence="4">The sequence shown here is derived from an EMBL/GenBank/DDBJ whole genome shotgun (WGS) entry which is preliminary data.</text>
</comment>
<dbReference type="SUPFAM" id="SSF54001">
    <property type="entry name" value="Cysteine proteinases"/>
    <property type="match status" value="1"/>
</dbReference>
<feature type="signal peptide" evidence="2">
    <location>
        <begin position="1"/>
        <end position="26"/>
    </location>
</feature>
<dbReference type="Gene3D" id="3.90.70.10">
    <property type="entry name" value="Cysteine proteinases"/>
    <property type="match status" value="1"/>
</dbReference>
<name>A0ABW3MYA5_9MICO</name>
<evidence type="ECO:0000256" key="1">
    <source>
        <dbReference type="SAM" id="MobiDB-lite"/>
    </source>
</evidence>
<protein>
    <submittedName>
        <fullName evidence="4">C39 family peptidase</fullName>
    </submittedName>
</protein>
<evidence type="ECO:0000259" key="3">
    <source>
        <dbReference type="Pfam" id="PF13529"/>
    </source>
</evidence>
<proteinExistence type="predicted"/>
<sequence length="233" mass="24623">MRALTLRTAAVLAVVAAMVTPSAAAAASAPADTRPLTHTLSVPTTGGHGPVQVSSPGSVSVDGEHYVPTPYSAQPNGYYCGPTSVHMALALRGVSPGITALARELGTTTEGTGPTPIVAAALRSHTGAPYETTVIPWNGGAISSTDIDRLWRNVVTDVDGGYAVVAYVYAPAHQYPYHDVAHPIEHYFVVDGYDTRYRTVRISDPADFDGRGRYWIPVDRLAYLVAGTPGYAW</sequence>
<accession>A0ABW3MYA5</accession>